<dbReference type="InterPro" id="IPR029058">
    <property type="entry name" value="AB_hydrolase_fold"/>
</dbReference>
<dbReference type="OrthoDB" id="9806180at2"/>
<evidence type="ECO:0000313" key="3">
    <source>
        <dbReference type="EMBL" id="KTQ98716.1"/>
    </source>
</evidence>
<feature type="domain" description="Alpha/beta hydrolase fold-3" evidence="2">
    <location>
        <begin position="81"/>
        <end position="287"/>
    </location>
</feature>
<dbReference type="InterPro" id="IPR013094">
    <property type="entry name" value="AB_hydrolase_3"/>
</dbReference>
<evidence type="ECO:0000256" key="1">
    <source>
        <dbReference type="ARBA" id="ARBA00022801"/>
    </source>
</evidence>
<dbReference type="PANTHER" id="PTHR48081:SF8">
    <property type="entry name" value="ALPHA_BETA HYDROLASE FOLD-3 DOMAIN-CONTAINING PROTEIN-RELATED"/>
    <property type="match status" value="1"/>
</dbReference>
<dbReference type="Gene3D" id="3.40.50.1820">
    <property type="entry name" value="alpha/beta hydrolase"/>
    <property type="match status" value="1"/>
</dbReference>
<accession>A0A147DAZ1</accession>
<name>A0A147DAZ1_9HYPH</name>
<keyword evidence="1" id="KW-0378">Hydrolase</keyword>
<dbReference type="EMBL" id="LDPZ01000001">
    <property type="protein sequence ID" value="KTQ98716.1"/>
    <property type="molecule type" value="Genomic_DNA"/>
</dbReference>
<proteinExistence type="predicted"/>
<dbReference type="PANTHER" id="PTHR48081">
    <property type="entry name" value="AB HYDROLASE SUPERFAMILY PROTEIN C4A8.06C"/>
    <property type="match status" value="1"/>
</dbReference>
<dbReference type="InterPro" id="IPR050300">
    <property type="entry name" value="GDXG_lipolytic_enzyme"/>
</dbReference>
<organism evidence="3 4">
    <name type="scientific">Aureimonas ureilytica</name>
    <dbReference type="NCBI Taxonomy" id="401562"/>
    <lineage>
        <taxon>Bacteria</taxon>
        <taxon>Pseudomonadati</taxon>
        <taxon>Pseudomonadota</taxon>
        <taxon>Alphaproteobacteria</taxon>
        <taxon>Hyphomicrobiales</taxon>
        <taxon>Aurantimonadaceae</taxon>
        <taxon>Aureimonas</taxon>
    </lineage>
</organism>
<gene>
    <name evidence="3" type="ORF">NS226_00470</name>
</gene>
<dbReference type="GO" id="GO:0016787">
    <property type="term" value="F:hydrolase activity"/>
    <property type="evidence" value="ECO:0007669"/>
    <property type="project" value="UniProtKB-KW"/>
</dbReference>
<reference evidence="3 4" key="1">
    <citation type="journal article" date="2016" name="Front. Microbiol.">
        <title>Genomic Resource of Rice Seed Associated Bacteria.</title>
        <authorList>
            <person name="Midha S."/>
            <person name="Bansal K."/>
            <person name="Sharma S."/>
            <person name="Kumar N."/>
            <person name="Patil P.P."/>
            <person name="Chaudhry V."/>
            <person name="Patil P.B."/>
        </authorList>
    </citation>
    <scope>NUCLEOTIDE SEQUENCE [LARGE SCALE GENOMIC DNA]</scope>
    <source>
        <strain evidence="3 4">NS226</strain>
    </source>
</reference>
<dbReference type="PATRIC" id="fig|401562.3.peg.104"/>
<dbReference type="RefSeq" id="WP_058633308.1">
    <property type="nucleotide sequence ID" value="NZ_LDPZ01000001.1"/>
</dbReference>
<dbReference type="Proteomes" id="UP000078272">
    <property type="component" value="Unassembled WGS sequence"/>
</dbReference>
<dbReference type="SUPFAM" id="SSF53474">
    <property type="entry name" value="alpha/beta-Hydrolases"/>
    <property type="match status" value="1"/>
</dbReference>
<sequence>MRIDPQAQAVLDEIAARSKGQPMPRNAAEKLAQARADTASLVRFSAAPPAGVEVEHGEAPGRGGHTIPLRLYRPRGASRVLLWFHGGGAIAGSLDTHEAPLMALAERTGRIVVSVGYRLAPEARYPAQHEDCFDAARYVAEGGLGLPTENWAIGGDSIGGLYATATAHALREEGVRPLPQAQILLYPNTDLRDTRTHASLEENEGRIMTRASLHYEADQSVPRHADRLKPDVSPLVAHNLAGLPPCFLAICEADPLRDEGDAYGDALETAGVPLDRRRYAGMIHAFLQMNGRIDRAGQLLGDIAAFLKPR</sequence>
<protein>
    <recommendedName>
        <fullName evidence="2">Alpha/beta hydrolase fold-3 domain-containing protein</fullName>
    </recommendedName>
</protein>
<dbReference type="STRING" id="401562.NS365_19770"/>
<evidence type="ECO:0000259" key="2">
    <source>
        <dbReference type="Pfam" id="PF07859"/>
    </source>
</evidence>
<evidence type="ECO:0000313" key="4">
    <source>
        <dbReference type="Proteomes" id="UP000078272"/>
    </source>
</evidence>
<dbReference type="Pfam" id="PF07859">
    <property type="entry name" value="Abhydrolase_3"/>
    <property type="match status" value="1"/>
</dbReference>
<comment type="caution">
    <text evidence="3">The sequence shown here is derived from an EMBL/GenBank/DDBJ whole genome shotgun (WGS) entry which is preliminary data.</text>
</comment>
<dbReference type="AlphaFoldDB" id="A0A147DAZ1"/>